<feature type="transmembrane region" description="Helical" evidence="3">
    <location>
        <begin position="42"/>
        <end position="62"/>
    </location>
</feature>
<name>A0A506UAZ5_9HYPH</name>
<protein>
    <recommendedName>
        <fullName evidence="1">diguanylate cyclase</fullName>
        <ecNumber evidence="1">2.7.7.65</ecNumber>
    </recommendedName>
</protein>
<keyword evidence="3" id="KW-0812">Transmembrane</keyword>
<dbReference type="InterPro" id="IPR029787">
    <property type="entry name" value="Nucleotide_cyclase"/>
</dbReference>
<dbReference type="GO" id="GO:1902201">
    <property type="term" value="P:negative regulation of bacterial-type flagellum-dependent cell motility"/>
    <property type="evidence" value="ECO:0007669"/>
    <property type="project" value="TreeGrafter"/>
</dbReference>
<evidence type="ECO:0000256" key="1">
    <source>
        <dbReference type="ARBA" id="ARBA00012528"/>
    </source>
</evidence>
<dbReference type="PANTHER" id="PTHR45138:SF9">
    <property type="entry name" value="DIGUANYLATE CYCLASE DGCM-RELATED"/>
    <property type="match status" value="1"/>
</dbReference>
<feature type="transmembrane region" description="Helical" evidence="3">
    <location>
        <begin position="133"/>
        <end position="159"/>
    </location>
</feature>
<dbReference type="EC" id="2.7.7.65" evidence="1"/>
<evidence type="ECO:0000256" key="3">
    <source>
        <dbReference type="SAM" id="Phobius"/>
    </source>
</evidence>
<dbReference type="OrthoDB" id="9759607at2"/>
<dbReference type="InterPro" id="IPR043128">
    <property type="entry name" value="Rev_trsase/Diguanyl_cyclase"/>
</dbReference>
<feature type="domain" description="GGDEF" evidence="4">
    <location>
        <begin position="260"/>
        <end position="398"/>
    </location>
</feature>
<feature type="transmembrane region" description="Helical" evidence="3">
    <location>
        <begin position="99"/>
        <end position="121"/>
    </location>
</feature>
<proteinExistence type="predicted"/>
<dbReference type="AlphaFoldDB" id="A0A506UAZ5"/>
<reference evidence="5 6" key="1">
    <citation type="submission" date="2019-06" db="EMBL/GenBank/DDBJ databases">
        <authorList>
            <person name="Li M."/>
        </authorList>
    </citation>
    <scope>NUCLEOTIDE SEQUENCE [LARGE SCALE GENOMIC DNA]</scope>
    <source>
        <strain evidence="5 6">BGMRC6574</strain>
    </source>
</reference>
<feature type="transmembrane region" description="Helical" evidence="3">
    <location>
        <begin position="68"/>
        <end position="87"/>
    </location>
</feature>
<dbReference type="InterPro" id="IPR000160">
    <property type="entry name" value="GGDEF_dom"/>
</dbReference>
<dbReference type="GO" id="GO:0005886">
    <property type="term" value="C:plasma membrane"/>
    <property type="evidence" value="ECO:0007669"/>
    <property type="project" value="TreeGrafter"/>
</dbReference>
<dbReference type="NCBIfam" id="TIGR00254">
    <property type="entry name" value="GGDEF"/>
    <property type="match status" value="1"/>
</dbReference>
<evidence type="ECO:0000256" key="2">
    <source>
        <dbReference type="ARBA" id="ARBA00034247"/>
    </source>
</evidence>
<dbReference type="Proteomes" id="UP000320314">
    <property type="component" value="Unassembled WGS sequence"/>
</dbReference>
<dbReference type="FunFam" id="3.30.70.270:FF:000001">
    <property type="entry name" value="Diguanylate cyclase domain protein"/>
    <property type="match status" value="1"/>
</dbReference>
<evidence type="ECO:0000313" key="5">
    <source>
        <dbReference type="EMBL" id="TPW30281.1"/>
    </source>
</evidence>
<keyword evidence="6" id="KW-1185">Reference proteome</keyword>
<dbReference type="CDD" id="cd01949">
    <property type="entry name" value="GGDEF"/>
    <property type="match status" value="1"/>
</dbReference>
<dbReference type="Gene3D" id="3.30.70.270">
    <property type="match status" value="1"/>
</dbReference>
<organism evidence="5 6">
    <name type="scientific">Pararhizobium mangrovi</name>
    <dbReference type="NCBI Taxonomy" id="2590452"/>
    <lineage>
        <taxon>Bacteria</taxon>
        <taxon>Pseudomonadati</taxon>
        <taxon>Pseudomonadota</taxon>
        <taxon>Alphaproteobacteria</taxon>
        <taxon>Hyphomicrobiales</taxon>
        <taxon>Rhizobiaceae</taxon>
        <taxon>Rhizobium/Agrobacterium group</taxon>
        <taxon>Pararhizobium</taxon>
    </lineage>
</organism>
<dbReference type="InterPro" id="IPR050469">
    <property type="entry name" value="Diguanylate_Cyclase"/>
</dbReference>
<keyword evidence="3" id="KW-0472">Membrane</keyword>
<dbReference type="GO" id="GO:0052621">
    <property type="term" value="F:diguanylate cyclase activity"/>
    <property type="evidence" value="ECO:0007669"/>
    <property type="project" value="UniProtKB-EC"/>
</dbReference>
<dbReference type="EMBL" id="VHLH01000007">
    <property type="protein sequence ID" value="TPW30281.1"/>
    <property type="molecule type" value="Genomic_DNA"/>
</dbReference>
<dbReference type="PANTHER" id="PTHR45138">
    <property type="entry name" value="REGULATORY COMPONENTS OF SENSORY TRANSDUCTION SYSTEM"/>
    <property type="match status" value="1"/>
</dbReference>
<dbReference type="SUPFAM" id="SSF55073">
    <property type="entry name" value="Nucleotide cyclase"/>
    <property type="match status" value="1"/>
</dbReference>
<feature type="transmembrane region" description="Helical" evidence="3">
    <location>
        <begin position="171"/>
        <end position="191"/>
    </location>
</feature>
<keyword evidence="3" id="KW-1133">Transmembrane helix</keyword>
<gene>
    <name evidence="5" type="ORF">FJU11_06020</name>
</gene>
<dbReference type="GO" id="GO:0043709">
    <property type="term" value="P:cell adhesion involved in single-species biofilm formation"/>
    <property type="evidence" value="ECO:0007669"/>
    <property type="project" value="TreeGrafter"/>
</dbReference>
<dbReference type="Pfam" id="PF00990">
    <property type="entry name" value="GGDEF"/>
    <property type="match status" value="1"/>
</dbReference>
<dbReference type="PROSITE" id="PS50887">
    <property type="entry name" value="GGDEF"/>
    <property type="match status" value="1"/>
</dbReference>
<evidence type="ECO:0000259" key="4">
    <source>
        <dbReference type="PROSITE" id="PS50887"/>
    </source>
</evidence>
<sequence>MIQMALRSGHGRLLGRVRIPEALRDDYAAFVLKRQERTTLPALMVGTAIMVGLFALDCWIVPDVLGMAAAIRFGIGLPIAAAFYIYLYSGGRPLWMHYAIGGSTALLFGTLACVLVVNSYAPLAPMYLTANNVTVMFVVIILGFPPPFAAAMALAIIVVQAGVLSMSHAASVTLLVLMTGISLAIAAAGLYGNLCMDRDRRLQFLSKHRDRQQLRALASQNVLLERLSALDPLTSLSNRRGFDAVMASAIADARAEPATTAVALAMVDIDHFKLFNDARGHVAGDAALRAVAEALSGAVGEHDLVARYGGEEFAVVMPVTEPLLLEMVAARLRAAVDRLYLDHPSSPTARNITVSIGIAYADRTSLPGLTPQVLTEAADVALYSAKNAGRNRFVIRACGTDLEPLAVNAR</sequence>
<evidence type="ECO:0000313" key="6">
    <source>
        <dbReference type="Proteomes" id="UP000320314"/>
    </source>
</evidence>
<comment type="caution">
    <text evidence="5">The sequence shown here is derived from an EMBL/GenBank/DDBJ whole genome shotgun (WGS) entry which is preliminary data.</text>
</comment>
<dbReference type="SMART" id="SM00267">
    <property type="entry name" value="GGDEF"/>
    <property type="match status" value="1"/>
</dbReference>
<accession>A0A506UAZ5</accession>
<comment type="catalytic activity">
    <reaction evidence="2">
        <text>2 GTP = 3',3'-c-di-GMP + 2 diphosphate</text>
        <dbReference type="Rhea" id="RHEA:24898"/>
        <dbReference type="ChEBI" id="CHEBI:33019"/>
        <dbReference type="ChEBI" id="CHEBI:37565"/>
        <dbReference type="ChEBI" id="CHEBI:58805"/>
        <dbReference type="EC" id="2.7.7.65"/>
    </reaction>
</comment>